<accession>W1NDQ6</accession>
<dbReference type="Proteomes" id="UP000017836">
    <property type="component" value="Unassembled WGS sequence"/>
</dbReference>
<dbReference type="HOGENOM" id="CLU_086788_0_0_1"/>
<dbReference type="Gramene" id="ERM93464">
    <property type="protein sequence ID" value="ERM93464"/>
    <property type="gene ID" value="AMTR_s00132p00058170"/>
</dbReference>
<name>W1NDQ6_AMBTC</name>
<gene>
    <name evidence="1" type="ORF">AMTR_s00132p00058170</name>
</gene>
<evidence type="ECO:0000313" key="1">
    <source>
        <dbReference type="EMBL" id="ERM93464.1"/>
    </source>
</evidence>
<dbReference type="AlphaFoldDB" id="W1NDQ6"/>
<reference evidence="2" key="1">
    <citation type="journal article" date="2013" name="Science">
        <title>The Amborella genome and the evolution of flowering plants.</title>
        <authorList>
            <consortium name="Amborella Genome Project"/>
        </authorList>
    </citation>
    <scope>NUCLEOTIDE SEQUENCE [LARGE SCALE GENOMIC DNA]</scope>
</reference>
<keyword evidence="2" id="KW-1185">Reference proteome</keyword>
<proteinExistence type="predicted"/>
<dbReference type="EMBL" id="KI397698">
    <property type="protein sequence ID" value="ERM93464.1"/>
    <property type="molecule type" value="Genomic_DNA"/>
</dbReference>
<organism evidence="1 2">
    <name type="scientific">Amborella trichopoda</name>
    <dbReference type="NCBI Taxonomy" id="13333"/>
    <lineage>
        <taxon>Eukaryota</taxon>
        <taxon>Viridiplantae</taxon>
        <taxon>Streptophyta</taxon>
        <taxon>Embryophyta</taxon>
        <taxon>Tracheophyta</taxon>
        <taxon>Spermatophyta</taxon>
        <taxon>Magnoliopsida</taxon>
        <taxon>Amborellales</taxon>
        <taxon>Amborellaceae</taxon>
        <taxon>Amborella</taxon>
    </lineage>
</organism>
<protein>
    <submittedName>
        <fullName evidence="1">Uncharacterized protein</fullName>
    </submittedName>
</protein>
<sequence length="162" mass="18613">MKAVHREPGEACRLLTKDTFFTKGNPFLMGGPSDKIFPNSFGKSLIMATTDTGEAMYLMGVRGCILPYRGGGPHDPEAPATSREGWTNLDLRTAWETCLDLPGSNWFVIPHYSRLGRMTDEHRWWWDAVGRVYWHLDHPWQEINYSCRDGRARKRFTPPPFP</sequence>
<evidence type="ECO:0000313" key="2">
    <source>
        <dbReference type="Proteomes" id="UP000017836"/>
    </source>
</evidence>